<reference evidence="2" key="1">
    <citation type="submission" date="2014-03" db="EMBL/GenBank/DDBJ databases">
        <authorList>
            <person name="Aksoy S."/>
            <person name="Warren W."/>
            <person name="Wilson R.K."/>
        </authorList>
    </citation>
    <scope>NUCLEOTIDE SEQUENCE [LARGE SCALE GENOMIC DNA]</scope>
    <source>
        <strain evidence="2">IAEA</strain>
    </source>
</reference>
<accession>A0A1A9WJE3</accession>
<sequence>MLITRSLGRPKFSGRSAPFTALKSGVSQAVVLAAVEVAAIINFLALILAGERLIIGSSEDNSIIFGVKFFTAVPTDEADGRTCSKALDKGAITSPPRFSDAKFMGKICCCCWAWIKDE</sequence>
<keyword evidence="2" id="KW-1185">Reference proteome</keyword>
<organism evidence="1 2">
    <name type="scientific">Glossina brevipalpis</name>
    <dbReference type="NCBI Taxonomy" id="37001"/>
    <lineage>
        <taxon>Eukaryota</taxon>
        <taxon>Metazoa</taxon>
        <taxon>Ecdysozoa</taxon>
        <taxon>Arthropoda</taxon>
        <taxon>Hexapoda</taxon>
        <taxon>Insecta</taxon>
        <taxon>Pterygota</taxon>
        <taxon>Neoptera</taxon>
        <taxon>Endopterygota</taxon>
        <taxon>Diptera</taxon>
        <taxon>Brachycera</taxon>
        <taxon>Muscomorpha</taxon>
        <taxon>Hippoboscoidea</taxon>
        <taxon>Glossinidae</taxon>
        <taxon>Glossina</taxon>
    </lineage>
</organism>
<dbReference type="EnsemblMetazoa" id="GBRI021935-RA">
    <property type="protein sequence ID" value="GBRI021935-PA"/>
    <property type="gene ID" value="GBRI021935"/>
</dbReference>
<evidence type="ECO:0000313" key="2">
    <source>
        <dbReference type="Proteomes" id="UP000091820"/>
    </source>
</evidence>
<reference evidence="1" key="2">
    <citation type="submission" date="2020-05" db="UniProtKB">
        <authorList>
            <consortium name="EnsemblMetazoa"/>
        </authorList>
    </citation>
    <scope>IDENTIFICATION</scope>
    <source>
        <strain evidence="1">IAEA</strain>
    </source>
</reference>
<evidence type="ECO:0000313" key="1">
    <source>
        <dbReference type="EnsemblMetazoa" id="GBRI021935-PA"/>
    </source>
</evidence>
<name>A0A1A9WJE3_9MUSC</name>
<dbReference type="AlphaFoldDB" id="A0A1A9WJE3"/>
<protein>
    <submittedName>
        <fullName evidence="1">Uncharacterized protein</fullName>
    </submittedName>
</protein>
<proteinExistence type="predicted"/>
<dbReference type="VEuPathDB" id="VectorBase:GBRI021935"/>
<dbReference type="Proteomes" id="UP000091820">
    <property type="component" value="Unassembled WGS sequence"/>
</dbReference>